<dbReference type="Proteomes" id="UP000095283">
    <property type="component" value="Unplaced"/>
</dbReference>
<accession>A0A1I7WIS8</accession>
<organism evidence="1 2">
    <name type="scientific">Heterorhabditis bacteriophora</name>
    <name type="common">Entomopathogenic nematode worm</name>
    <dbReference type="NCBI Taxonomy" id="37862"/>
    <lineage>
        <taxon>Eukaryota</taxon>
        <taxon>Metazoa</taxon>
        <taxon>Ecdysozoa</taxon>
        <taxon>Nematoda</taxon>
        <taxon>Chromadorea</taxon>
        <taxon>Rhabditida</taxon>
        <taxon>Rhabditina</taxon>
        <taxon>Rhabditomorpha</taxon>
        <taxon>Strongyloidea</taxon>
        <taxon>Heterorhabditidae</taxon>
        <taxon>Heterorhabditis</taxon>
    </lineage>
</organism>
<dbReference type="WBParaSite" id="Hba_04920">
    <property type="protein sequence ID" value="Hba_04920"/>
    <property type="gene ID" value="Hba_04920"/>
</dbReference>
<protein>
    <submittedName>
        <fullName evidence="2">HTH_Tnp_Tc3_2 domain-containing protein</fullName>
    </submittedName>
</protein>
<dbReference type="PANTHER" id="PTHR46068">
    <property type="entry name" value="PROTEIN CBG27172"/>
    <property type="match status" value="1"/>
</dbReference>
<proteinExistence type="predicted"/>
<dbReference type="PANTHER" id="PTHR46068:SF1">
    <property type="entry name" value="TRANSPOSASE IS30-LIKE HTH DOMAIN-CONTAINING PROTEIN"/>
    <property type="match status" value="1"/>
</dbReference>
<sequence>MFKISLNYPVSEVSYNIQSSSHNYRLSHEQGEKIVIAKKLCAMKMAVQRTVKRYQGLGIGKDRPRSGRHRSVNTSRVRKVVMKRILRDNNESMGKMASNLNITPASTRIIVSHELGFCSHRIRSEHMLNEK</sequence>
<keyword evidence="1" id="KW-1185">Reference proteome</keyword>
<name>A0A1I7WIS8_HETBA</name>
<evidence type="ECO:0000313" key="2">
    <source>
        <dbReference type="WBParaSite" id="Hba_04920"/>
    </source>
</evidence>
<dbReference type="AlphaFoldDB" id="A0A1I7WIS8"/>
<reference evidence="2" key="1">
    <citation type="submission" date="2016-11" db="UniProtKB">
        <authorList>
            <consortium name="WormBaseParasite"/>
        </authorList>
    </citation>
    <scope>IDENTIFICATION</scope>
</reference>
<evidence type="ECO:0000313" key="1">
    <source>
        <dbReference type="Proteomes" id="UP000095283"/>
    </source>
</evidence>